<dbReference type="Proteomes" id="UP000037460">
    <property type="component" value="Unassembled WGS sequence"/>
</dbReference>
<keyword evidence="3" id="KW-1185">Reference proteome</keyword>
<evidence type="ECO:0000313" key="2">
    <source>
        <dbReference type="EMBL" id="KOO31949.1"/>
    </source>
</evidence>
<feature type="compositionally biased region" description="Low complexity" evidence="1">
    <location>
        <begin position="36"/>
        <end position="51"/>
    </location>
</feature>
<protein>
    <submittedName>
        <fullName evidence="2">Uncharacterized protein</fullName>
    </submittedName>
</protein>
<dbReference type="Gene3D" id="2.40.30.20">
    <property type="match status" value="1"/>
</dbReference>
<comment type="caution">
    <text evidence="2">The sequence shown here is derived from an EMBL/GenBank/DDBJ whole genome shotgun (WGS) entry which is preliminary data.</text>
</comment>
<accession>A0A0M0JZH2</accession>
<dbReference type="InterPro" id="IPR023366">
    <property type="entry name" value="ATP_synth_asu-like_sf"/>
</dbReference>
<evidence type="ECO:0000256" key="1">
    <source>
        <dbReference type="SAM" id="MobiDB-lite"/>
    </source>
</evidence>
<evidence type="ECO:0000313" key="3">
    <source>
        <dbReference type="Proteomes" id="UP000037460"/>
    </source>
</evidence>
<name>A0A0M0JZH2_9EUKA</name>
<reference evidence="3" key="1">
    <citation type="journal article" date="2015" name="PLoS Genet.">
        <title>Genome Sequence and Transcriptome Analyses of Chrysochromulina tobin: Metabolic Tools for Enhanced Algal Fitness in the Prominent Order Prymnesiales (Haptophyceae).</title>
        <authorList>
            <person name="Hovde B.T."/>
            <person name="Deodato C.R."/>
            <person name="Hunsperger H.M."/>
            <person name="Ryken S.A."/>
            <person name="Yost W."/>
            <person name="Jha R.K."/>
            <person name="Patterson J."/>
            <person name="Monnat R.J. Jr."/>
            <person name="Barlow S.B."/>
            <person name="Starkenburg S.R."/>
            <person name="Cattolico R.A."/>
        </authorList>
    </citation>
    <scope>NUCLEOTIDE SEQUENCE</scope>
    <source>
        <strain evidence="3">CCMP291</strain>
    </source>
</reference>
<dbReference type="EMBL" id="JWZX01001887">
    <property type="protein sequence ID" value="KOO31949.1"/>
    <property type="molecule type" value="Genomic_DNA"/>
</dbReference>
<proteinExistence type="predicted"/>
<feature type="region of interest" description="Disordered" evidence="1">
    <location>
        <begin position="30"/>
        <end position="57"/>
    </location>
</feature>
<organism evidence="2 3">
    <name type="scientific">Chrysochromulina tobinii</name>
    <dbReference type="NCBI Taxonomy" id="1460289"/>
    <lineage>
        <taxon>Eukaryota</taxon>
        <taxon>Haptista</taxon>
        <taxon>Haptophyta</taxon>
        <taxon>Prymnesiophyceae</taxon>
        <taxon>Prymnesiales</taxon>
        <taxon>Chrysochromulinaceae</taxon>
        <taxon>Chrysochromulina</taxon>
    </lineage>
</organism>
<sequence length="272" mass="29579">MQKADIGWLDATTAAGIETLIGRVTGPVAPEHRASHASSSSSSLIRGTSESPVGASRAISRAAVTSRIITADGMSGAKLHDAVHVGHGLTPGAVIAIDGSSASVHLHAPSEGLRIGDPVTFVAKRCAQEGAQEGVAGAHHMSLSLPPPSFKPAYEIWLEPPPGWVAPKGFMLRGLEWRYEPTKQCRLPAKWELNVVDVSAGIDWRYYPVTRRTCGLELRRELARRLERTLERVVLMLDGKPVRDAATAEELDLFTRMEDLRVEHCQPWWMAS</sequence>
<dbReference type="AlphaFoldDB" id="A0A0M0JZH2"/>
<gene>
    <name evidence="2" type="ORF">Ctob_014007</name>
</gene>